<evidence type="ECO:0000313" key="2">
    <source>
        <dbReference type="Proteomes" id="UP001175344"/>
    </source>
</evidence>
<keyword evidence="2" id="KW-1185">Reference proteome</keyword>
<sequence length="150" mass="16497">MKKTVKVSELTGSALDFAVDRAVNGAKYSEQLSIIRTSGDAFRPSSSWRVCGPLMEKYQVFIEPPHDVHKLNYRVDGKPRGCWETFESWHATVSMRVAAKPPVIEVFPSGGPYRGEGDTPQLAICRAIASIGGDEIDIPFELLKSKGDAK</sequence>
<dbReference type="Proteomes" id="UP001175344">
    <property type="component" value="Unassembled WGS sequence"/>
</dbReference>
<organism evidence="1 2">
    <name type="scientific">Enterobacter asburiae</name>
    <dbReference type="NCBI Taxonomy" id="61645"/>
    <lineage>
        <taxon>Bacteria</taxon>
        <taxon>Pseudomonadati</taxon>
        <taxon>Pseudomonadota</taxon>
        <taxon>Gammaproteobacteria</taxon>
        <taxon>Enterobacterales</taxon>
        <taxon>Enterobacteriaceae</taxon>
        <taxon>Enterobacter</taxon>
        <taxon>Enterobacter cloacae complex</taxon>
    </lineage>
</organism>
<gene>
    <name evidence="1" type="ORF">QAA55_013160</name>
</gene>
<evidence type="ECO:0000313" key="1">
    <source>
        <dbReference type="EMBL" id="MEC5729357.1"/>
    </source>
</evidence>
<proteinExistence type="predicted"/>
<dbReference type="Pfam" id="PF10765">
    <property type="entry name" value="Phage_P22_NinX"/>
    <property type="match status" value="1"/>
</dbReference>
<dbReference type="InterPro" id="IPR019701">
    <property type="entry name" value="Phage_P22_NinX"/>
</dbReference>
<comment type="caution">
    <text evidence="1">The sequence shown here is derived from an EMBL/GenBank/DDBJ whole genome shotgun (WGS) entry which is preliminary data.</text>
</comment>
<accession>A0ABU6KTQ5</accession>
<dbReference type="EMBL" id="JARTQQ020000001">
    <property type="protein sequence ID" value="MEC5729357.1"/>
    <property type="molecule type" value="Genomic_DNA"/>
</dbReference>
<protein>
    <submittedName>
        <fullName evidence="1">Phage protein NinX family protein</fullName>
    </submittedName>
</protein>
<reference evidence="1 2" key="1">
    <citation type="journal article" date="2023" name="Nat. Commun.">
        <title>Genomic dissection of endemic carbapenem resistance reveals metallo-beta-lactamase dissemination through clonal, plasmid and integron transfer.</title>
        <authorList>
            <person name="Macesic N."/>
            <person name="Hawkey J."/>
            <person name="Vezina B."/>
            <person name="Wisniewski J.A."/>
            <person name="Cottingham H."/>
            <person name="Blakeway L.V."/>
            <person name="Harshegyi T."/>
            <person name="Pragastis K."/>
            <person name="Badoordeen G.Z."/>
            <person name="Dennison A."/>
            <person name="Spelman D.W."/>
            <person name="Jenney A.W.J."/>
            <person name="Peleg A.Y."/>
        </authorList>
    </citation>
    <scope>NUCLEOTIDE SEQUENCE [LARGE SCALE GENOMIC DNA]</scope>
    <source>
        <strain evidence="1 2">CPO239</strain>
    </source>
</reference>
<dbReference type="RefSeq" id="WP_241175418.1">
    <property type="nucleotide sequence ID" value="NZ_JAKWHR010000165.1"/>
</dbReference>
<name>A0ABU6KTQ5_ENTAS</name>